<feature type="domain" description="Heparinase II/III-like C-terminal" evidence="2">
    <location>
        <begin position="379"/>
        <end position="442"/>
    </location>
</feature>
<comment type="caution">
    <text evidence="3">The sequence shown here is derived from an EMBL/GenBank/DDBJ whole genome shotgun (WGS) entry which is preliminary data.</text>
</comment>
<dbReference type="Pfam" id="PF07940">
    <property type="entry name" value="Hepar_II_III_C"/>
    <property type="match status" value="1"/>
</dbReference>
<dbReference type="SUPFAM" id="SSF48230">
    <property type="entry name" value="Chondroitin AC/alginate lyase"/>
    <property type="match status" value="1"/>
</dbReference>
<dbReference type="GO" id="GO:0030313">
    <property type="term" value="C:cell envelope"/>
    <property type="evidence" value="ECO:0007669"/>
    <property type="project" value="UniProtKB-SubCell"/>
</dbReference>
<reference evidence="3" key="1">
    <citation type="submission" date="2019-08" db="EMBL/GenBank/DDBJ databases">
        <authorList>
            <person name="Kucharzyk K."/>
            <person name="Murdoch R.W."/>
            <person name="Higgins S."/>
            <person name="Loffler F."/>
        </authorList>
    </citation>
    <scope>NUCLEOTIDE SEQUENCE</scope>
</reference>
<organism evidence="3">
    <name type="scientific">bioreactor metagenome</name>
    <dbReference type="NCBI Taxonomy" id="1076179"/>
    <lineage>
        <taxon>unclassified sequences</taxon>
        <taxon>metagenomes</taxon>
        <taxon>ecological metagenomes</taxon>
    </lineage>
</organism>
<name>A0A644XF90_9ZZZZ</name>
<dbReference type="InterPro" id="IPR008929">
    <property type="entry name" value="Chondroitin_lyas"/>
</dbReference>
<dbReference type="AlphaFoldDB" id="A0A644XF90"/>
<evidence type="ECO:0000259" key="2">
    <source>
        <dbReference type="Pfam" id="PF07940"/>
    </source>
</evidence>
<gene>
    <name evidence="3" type="ORF">SDC9_60810</name>
</gene>
<dbReference type="EMBL" id="VSSQ01002280">
    <property type="protein sequence ID" value="MPM14448.1"/>
    <property type="molecule type" value="Genomic_DNA"/>
</dbReference>
<dbReference type="Gene3D" id="2.70.98.70">
    <property type="match status" value="1"/>
</dbReference>
<evidence type="ECO:0000256" key="1">
    <source>
        <dbReference type="ARBA" id="ARBA00004196"/>
    </source>
</evidence>
<protein>
    <recommendedName>
        <fullName evidence="2">Heparinase II/III-like C-terminal domain-containing protein</fullName>
    </recommendedName>
</protein>
<comment type="subcellular location">
    <subcellularLocation>
        <location evidence="1">Cell envelope</location>
    </subcellularLocation>
</comment>
<dbReference type="Gene3D" id="1.50.10.100">
    <property type="entry name" value="Chondroitin AC/alginate lyase"/>
    <property type="match status" value="1"/>
</dbReference>
<dbReference type="InterPro" id="IPR012480">
    <property type="entry name" value="Hepar_II_III_C"/>
</dbReference>
<sequence length="595" mass="67938">MLTSYHEKIPPVLTSYRSAPYAGNRSFWQSLDSKHAMLVHTHALDAQKQAFPALLATEYLAFTRKGSRIAYESPYFKRRTLLASLVLGYCIERSEAMLDAIIDGIWAICEETTWCLPAHNSYIRDTEQLPLADVNRPVIDLFSAETGALLAQTYSLIGDDLEGVSPLLPKRIIDEIEKRIYIPYTTEHFWWMGNEDESMNNWTVWCTQNVLLCTFLLPTGQTFRKKVFEKALYSMDCFLKDYGDDGCCSEGAQYFRHAGLCLYLCLDILNQVSSNALMDVFKEPKIRNIASYIRHMHAQGPYYFNFSDCSPLAGSCTIREYLFAKAVGDEELERFALASRNTRNEEEKDLPDQINLTYRLLELIYASNHALKTSFPQESDHFYPSVGIFISRDDTYALSVKAGGNDDSHNHNDTGSITLFKNGTPILIDVGVETYTKQTFSNDRYSIWTMRSIFHNVTNFPPFEQLAGKEYKSEILELGETSTISLQLKACYDPGCPLVSYKRTVTHFKGKEIMLREEVEGDVKPVLTLMSMHKPTVQENTITLGEAATLEIQTPFQSITVEEIPITDARLRSVWPEKIYRVLVFYETNLIIHIQ</sequence>
<accession>A0A644XF90</accession>
<dbReference type="GO" id="GO:0016829">
    <property type="term" value="F:lyase activity"/>
    <property type="evidence" value="ECO:0007669"/>
    <property type="project" value="InterPro"/>
</dbReference>
<evidence type="ECO:0000313" key="3">
    <source>
        <dbReference type="EMBL" id="MPM14448.1"/>
    </source>
</evidence>
<proteinExistence type="predicted"/>